<feature type="region of interest" description="Disordered" evidence="1">
    <location>
        <begin position="1"/>
        <end position="34"/>
    </location>
</feature>
<evidence type="ECO:0000313" key="3">
    <source>
        <dbReference type="Proteomes" id="UP000266841"/>
    </source>
</evidence>
<sequence>AEVSASEIPDGFTMGSSGAAGGAGGASSAAAQKQAQRQSILEQLVKKDRASAGEFLPSRLQTRGKRRAFMNSFFFLPWSDPFLLRFDNIVEAMSKCVRLVSGIGPANDAHSIENSAVCNMALQNKLDSKVSEAKLIEMLERTSAGASQARGEAAGKISIQRKRYNFDSDSDDENDDDLLMVIFTWGDRMQSRDVKDCENNRNELGAVDTDVNHFGPQGPQLGPRTSGPGHLAQTHKIMEWLQAIDVLIGTPEETL</sequence>
<feature type="non-terminal residue" evidence="2">
    <location>
        <position position="1"/>
    </location>
</feature>
<keyword evidence="3" id="KW-1185">Reference proteome</keyword>
<dbReference type="OrthoDB" id="10252486at2759"/>
<organism evidence="2 3">
    <name type="scientific">Thalassiosira oceanica</name>
    <name type="common">Marine diatom</name>
    <dbReference type="NCBI Taxonomy" id="159749"/>
    <lineage>
        <taxon>Eukaryota</taxon>
        <taxon>Sar</taxon>
        <taxon>Stramenopiles</taxon>
        <taxon>Ochrophyta</taxon>
        <taxon>Bacillariophyta</taxon>
        <taxon>Coscinodiscophyceae</taxon>
        <taxon>Thalassiosirophycidae</taxon>
        <taxon>Thalassiosirales</taxon>
        <taxon>Thalassiosiraceae</taxon>
        <taxon>Thalassiosira</taxon>
    </lineage>
</organism>
<gene>
    <name evidence="2" type="ORF">THAOC_14855</name>
</gene>
<proteinExistence type="predicted"/>
<accession>K0SGC1</accession>
<feature type="region of interest" description="Disordered" evidence="1">
    <location>
        <begin position="207"/>
        <end position="230"/>
    </location>
</feature>
<name>K0SGC1_THAOC</name>
<dbReference type="EMBL" id="AGNL01017280">
    <property type="protein sequence ID" value="EJK64410.1"/>
    <property type="molecule type" value="Genomic_DNA"/>
</dbReference>
<dbReference type="Proteomes" id="UP000266841">
    <property type="component" value="Unassembled WGS sequence"/>
</dbReference>
<dbReference type="AlphaFoldDB" id="K0SGC1"/>
<evidence type="ECO:0000313" key="2">
    <source>
        <dbReference type="EMBL" id="EJK64410.1"/>
    </source>
</evidence>
<evidence type="ECO:0000256" key="1">
    <source>
        <dbReference type="SAM" id="MobiDB-lite"/>
    </source>
</evidence>
<comment type="caution">
    <text evidence="2">The sequence shown here is derived from an EMBL/GenBank/DDBJ whole genome shotgun (WGS) entry which is preliminary data.</text>
</comment>
<reference evidence="2 3" key="1">
    <citation type="journal article" date="2012" name="Genome Biol.">
        <title>Genome and low-iron response of an oceanic diatom adapted to chronic iron limitation.</title>
        <authorList>
            <person name="Lommer M."/>
            <person name="Specht M."/>
            <person name="Roy A.S."/>
            <person name="Kraemer L."/>
            <person name="Andreson R."/>
            <person name="Gutowska M.A."/>
            <person name="Wolf J."/>
            <person name="Bergner S.V."/>
            <person name="Schilhabel M.B."/>
            <person name="Klostermeier U.C."/>
            <person name="Beiko R.G."/>
            <person name="Rosenstiel P."/>
            <person name="Hippler M."/>
            <person name="Laroche J."/>
        </authorList>
    </citation>
    <scope>NUCLEOTIDE SEQUENCE [LARGE SCALE GENOMIC DNA]</scope>
    <source>
        <strain evidence="2 3">CCMP1005</strain>
    </source>
</reference>
<dbReference type="eggNOG" id="KOG3431">
    <property type="taxonomic scope" value="Eukaryota"/>
</dbReference>
<protein>
    <submittedName>
        <fullName evidence="2">Uncharacterized protein</fullName>
    </submittedName>
</protein>